<keyword evidence="2" id="KW-1185">Reference proteome</keyword>
<evidence type="ECO:0000313" key="2">
    <source>
        <dbReference type="Proteomes" id="UP001601976"/>
    </source>
</evidence>
<evidence type="ECO:0000313" key="1">
    <source>
        <dbReference type="EMBL" id="MFF3340973.1"/>
    </source>
</evidence>
<comment type="caution">
    <text evidence="1">The sequence shown here is derived from an EMBL/GenBank/DDBJ whole genome shotgun (WGS) entry which is preliminary data.</text>
</comment>
<accession>A0ABW6RHI5</accession>
<reference evidence="1 2" key="1">
    <citation type="submission" date="2024-10" db="EMBL/GenBank/DDBJ databases">
        <title>The Natural Products Discovery Center: Release of the First 8490 Sequenced Strains for Exploring Actinobacteria Biosynthetic Diversity.</title>
        <authorList>
            <person name="Kalkreuter E."/>
            <person name="Kautsar S.A."/>
            <person name="Yang D."/>
            <person name="Bader C.D."/>
            <person name="Teijaro C.N."/>
            <person name="Fluegel L."/>
            <person name="Davis C.M."/>
            <person name="Simpson J.R."/>
            <person name="Lauterbach L."/>
            <person name="Steele A.D."/>
            <person name="Gui C."/>
            <person name="Meng S."/>
            <person name="Li G."/>
            <person name="Viehrig K."/>
            <person name="Ye F."/>
            <person name="Su P."/>
            <person name="Kiefer A.F."/>
            <person name="Nichols A."/>
            <person name="Cepeda A.J."/>
            <person name="Yan W."/>
            <person name="Fan B."/>
            <person name="Jiang Y."/>
            <person name="Adhikari A."/>
            <person name="Zheng C.-J."/>
            <person name="Schuster L."/>
            <person name="Cowan T.M."/>
            <person name="Smanski M.J."/>
            <person name="Chevrette M.G."/>
            <person name="De Carvalho L.P.S."/>
            <person name="Shen B."/>
        </authorList>
    </citation>
    <scope>NUCLEOTIDE SEQUENCE [LARGE SCALE GENOMIC DNA]</scope>
    <source>
        <strain evidence="1 2">NPDC003029</strain>
    </source>
</reference>
<dbReference type="Proteomes" id="UP001601976">
    <property type="component" value="Unassembled WGS sequence"/>
</dbReference>
<dbReference type="RefSeq" id="WP_355718120.1">
    <property type="nucleotide sequence ID" value="NZ_JBEXNP010000005.1"/>
</dbReference>
<organism evidence="1 2">
    <name type="scientific">Streptomyces flavidovirens</name>
    <dbReference type="NCBI Taxonomy" id="67298"/>
    <lineage>
        <taxon>Bacteria</taxon>
        <taxon>Bacillati</taxon>
        <taxon>Actinomycetota</taxon>
        <taxon>Actinomycetes</taxon>
        <taxon>Kitasatosporales</taxon>
        <taxon>Streptomycetaceae</taxon>
        <taxon>Streptomyces</taxon>
    </lineage>
</organism>
<gene>
    <name evidence="1" type="ORF">ACFYWW_19905</name>
</gene>
<dbReference type="EMBL" id="JBIAPK010000006">
    <property type="protein sequence ID" value="MFF3340973.1"/>
    <property type="molecule type" value="Genomic_DNA"/>
</dbReference>
<proteinExistence type="predicted"/>
<name>A0ABW6RHI5_9ACTN</name>
<protein>
    <submittedName>
        <fullName evidence="1">Uncharacterized protein</fullName>
    </submittedName>
</protein>
<sequence length="71" mass="7862">MDITIHPIFLAPWYLRRAPPRPAPAIGWTAGRCLDRADEVEPDVLLEAVGLNQATPTETVKAAPPQEMETR</sequence>